<evidence type="ECO:0000259" key="1">
    <source>
        <dbReference type="PROSITE" id="PS01033"/>
    </source>
</evidence>
<accession>T1GF37</accession>
<reference evidence="3" key="1">
    <citation type="submission" date="2013-02" db="EMBL/GenBank/DDBJ databases">
        <authorList>
            <person name="Hughes D."/>
        </authorList>
    </citation>
    <scope>NUCLEOTIDE SEQUENCE</scope>
    <source>
        <strain>Durham</strain>
        <strain evidence="3">NC isolate 2 -- Noor lab</strain>
    </source>
</reference>
<dbReference type="HOGENOM" id="CLU_2760733_0_0_1"/>
<dbReference type="InterPro" id="IPR012292">
    <property type="entry name" value="Globin/Proto"/>
</dbReference>
<proteinExistence type="predicted"/>
<reference evidence="2" key="2">
    <citation type="submission" date="2015-06" db="UniProtKB">
        <authorList>
            <consortium name="EnsemblMetazoa"/>
        </authorList>
    </citation>
    <scope>IDENTIFICATION</scope>
</reference>
<dbReference type="EnsemblMetazoa" id="MESCA001966-RA">
    <property type="protein sequence ID" value="MESCA001966-PA"/>
    <property type="gene ID" value="MESCA001966"/>
</dbReference>
<dbReference type="Gene3D" id="1.10.490.10">
    <property type="entry name" value="Globins"/>
    <property type="match status" value="1"/>
</dbReference>
<sequence length="70" mass="8199">MIGKQSFLGKFLEKMDLELSEAEILEIQNTWKIPMADPLASGQAVYLKLFKRYPSNQLKFIDFKVFVMRI</sequence>
<dbReference type="EMBL" id="CAQQ02037542">
    <property type="status" value="NOT_ANNOTATED_CDS"/>
    <property type="molecule type" value="Genomic_DNA"/>
</dbReference>
<dbReference type="SUPFAM" id="SSF46458">
    <property type="entry name" value="Globin-like"/>
    <property type="match status" value="1"/>
</dbReference>
<name>T1GF37_MEGSC</name>
<dbReference type="GO" id="GO:0019825">
    <property type="term" value="F:oxygen binding"/>
    <property type="evidence" value="ECO:0007669"/>
    <property type="project" value="InterPro"/>
</dbReference>
<dbReference type="PROSITE" id="PS01033">
    <property type="entry name" value="GLOBIN"/>
    <property type="match status" value="1"/>
</dbReference>
<dbReference type="InterPro" id="IPR000971">
    <property type="entry name" value="Globin"/>
</dbReference>
<keyword evidence="3" id="KW-1185">Reference proteome</keyword>
<protein>
    <recommendedName>
        <fullName evidence="1">Globin domain-containing protein</fullName>
    </recommendedName>
</protein>
<feature type="domain" description="Globin" evidence="1">
    <location>
        <begin position="18"/>
        <end position="70"/>
    </location>
</feature>
<dbReference type="Proteomes" id="UP000015102">
    <property type="component" value="Unassembled WGS sequence"/>
</dbReference>
<evidence type="ECO:0000313" key="3">
    <source>
        <dbReference type="Proteomes" id="UP000015102"/>
    </source>
</evidence>
<dbReference type="InterPro" id="IPR009050">
    <property type="entry name" value="Globin-like_sf"/>
</dbReference>
<dbReference type="AlphaFoldDB" id="T1GF37"/>
<dbReference type="GO" id="GO:0020037">
    <property type="term" value="F:heme binding"/>
    <property type="evidence" value="ECO:0007669"/>
    <property type="project" value="InterPro"/>
</dbReference>
<evidence type="ECO:0000313" key="2">
    <source>
        <dbReference type="EnsemblMetazoa" id="MESCA001966-PA"/>
    </source>
</evidence>
<organism evidence="2 3">
    <name type="scientific">Megaselia scalaris</name>
    <name type="common">Humpbacked fly</name>
    <name type="synonym">Phora scalaris</name>
    <dbReference type="NCBI Taxonomy" id="36166"/>
    <lineage>
        <taxon>Eukaryota</taxon>
        <taxon>Metazoa</taxon>
        <taxon>Ecdysozoa</taxon>
        <taxon>Arthropoda</taxon>
        <taxon>Hexapoda</taxon>
        <taxon>Insecta</taxon>
        <taxon>Pterygota</taxon>
        <taxon>Neoptera</taxon>
        <taxon>Endopterygota</taxon>
        <taxon>Diptera</taxon>
        <taxon>Brachycera</taxon>
        <taxon>Muscomorpha</taxon>
        <taxon>Platypezoidea</taxon>
        <taxon>Phoridae</taxon>
        <taxon>Megaseliini</taxon>
        <taxon>Megaselia</taxon>
    </lineage>
</organism>
<dbReference type="EMBL" id="CAQQ02037543">
    <property type="status" value="NOT_ANNOTATED_CDS"/>
    <property type="molecule type" value="Genomic_DNA"/>
</dbReference>